<feature type="transmembrane region" description="Helical" evidence="7">
    <location>
        <begin position="414"/>
        <end position="434"/>
    </location>
</feature>
<evidence type="ECO:0000313" key="9">
    <source>
        <dbReference type="EMBL" id="RTZ15582.1"/>
    </source>
</evidence>
<organism evidence="9 10">
    <name type="scientific">Vibrio aquaticus</name>
    <dbReference type="NCBI Taxonomy" id="2496559"/>
    <lineage>
        <taxon>Bacteria</taxon>
        <taxon>Pseudomonadati</taxon>
        <taxon>Pseudomonadota</taxon>
        <taxon>Gammaproteobacteria</taxon>
        <taxon>Vibrionales</taxon>
        <taxon>Vibrionaceae</taxon>
        <taxon>Vibrio</taxon>
    </lineage>
</organism>
<reference evidence="9 10" key="1">
    <citation type="submission" date="2018-12" db="EMBL/GenBank/DDBJ databases">
        <title>Vibrio sp. isolated from China Sea.</title>
        <authorList>
            <person name="Li Y."/>
        </authorList>
    </citation>
    <scope>NUCLEOTIDE SEQUENCE [LARGE SCALE GENOMIC DNA]</scope>
    <source>
        <strain evidence="9 10">BEI207</strain>
    </source>
</reference>
<dbReference type="SUPFAM" id="SSF161098">
    <property type="entry name" value="MetI-like"/>
    <property type="match status" value="2"/>
</dbReference>
<dbReference type="Proteomes" id="UP000268973">
    <property type="component" value="Unassembled WGS sequence"/>
</dbReference>
<comment type="subcellular location">
    <subcellularLocation>
        <location evidence="1">Cell membrane</location>
        <topology evidence="1">Multi-pass membrane protein</topology>
    </subcellularLocation>
</comment>
<feature type="domain" description="ABC transmembrane type-1" evidence="8">
    <location>
        <begin position="350"/>
        <end position="537"/>
    </location>
</feature>
<feature type="domain" description="ABC transmembrane type-1" evidence="8">
    <location>
        <begin position="54"/>
        <end position="271"/>
    </location>
</feature>
<dbReference type="GO" id="GO:0005886">
    <property type="term" value="C:plasma membrane"/>
    <property type="evidence" value="ECO:0007669"/>
    <property type="project" value="UniProtKB-SubCell"/>
</dbReference>
<feature type="transmembrane region" description="Helical" evidence="7">
    <location>
        <begin position="249"/>
        <end position="274"/>
    </location>
</feature>
<dbReference type="InterPro" id="IPR035906">
    <property type="entry name" value="MetI-like_sf"/>
</dbReference>
<feature type="transmembrane region" description="Helical" evidence="7">
    <location>
        <begin position="518"/>
        <end position="538"/>
    </location>
</feature>
<dbReference type="OrthoDB" id="7852521at2"/>
<evidence type="ECO:0000256" key="1">
    <source>
        <dbReference type="ARBA" id="ARBA00004651"/>
    </source>
</evidence>
<keyword evidence="5 7" id="KW-1133">Transmembrane helix</keyword>
<dbReference type="InterPro" id="IPR000515">
    <property type="entry name" value="MetI-like"/>
</dbReference>
<sequence>MLRAAYLLLLTLCIAPMLPGVIGVGLSSFGYIPPVGLNHFSLDAYQQVFDWSGVFRSIGLSLFSSVASTYLSCLFCFAILQSLWLNKHWHRVETLLSPLLAMPHVAFAIGFAFLFSPTGMIARLAAQGLGIELDTGDASTVVNDPYAVGLAIALSFKEVPFLLLMSIPVLQQLKVDKVAQVSASLGYSEPQYWWKVILPQWLAKMRFALFAVVAYGVSVVDLSLILGPTNPPTFAVLVWQWFSDPDLSLLPRAAAGAVVLFGLASGLLLFVVAFEKLVTQYLGAWQYSGRKGIPLPGKTLFSLSALLAAVMFPLMLVWSFAHRWRFPDLLPSRYSERFWQYEWSNIIPTINQSLLIALCTAFVSLILGLIAHEYRIKHKWHLPSYVIALPMLIPQLSILFGLQVTTLYLASDAYLLWVVWSHVFFAFPFVYLALSGPWESYDNNYTKAALSLGKSPIYVFIAIKARLLLPAILYAWAVGASVSLAQYLPTLMLGGGRIATITTEAVALSSGFDRRVTAIYAIWQAILPFVFFTSAILLSRWVQRRSQPTIRTKESFAHDAATHKPRHP</sequence>
<proteinExistence type="predicted"/>
<feature type="transmembrane region" description="Helical" evidence="7">
    <location>
        <begin position="300"/>
        <end position="321"/>
    </location>
</feature>
<dbReference type="PANTHER" id="PTHR30183">
    <property type="entry name" value="MOLYBDENUM TRANSPORT SYSTEM PERMEASE PROTEIN MODB"/>
    <property type="match status" value="1"/>
</dbReference>
<evidence type="ECO:0000256" key="6">
    <source>
        <dbReference type="ARBA" id="ARBA00023136"/>
    </source>
</evidence>
<dbReference type="CDD" id="cd06261">
    <property type="entry name" value="TM_PBP2"/>
    <property type="match status" value="1"/>
</dbReference>
<accession>A0A3S0PNK1</accession>
<dbReference type="AlphaFoldDB" id="A0A3S0PNK1"/>
<keyword evidence="4 7" id="KW-0812">Transmembrane</keyword>
<dbReference type="PROSITE" id="PS50928">
    <property type="entry name" value="ABC_TM1"/>
    <property type="match status" value="2"/>
</dbReference>
<protein>
    <submittedName>
        <fullName evidence="9">ABC transporter permease</fullName>
    </submittedName>
</protein>
<dbReference type="PANTHER" id="PTHR30183:SF6">
    <property type="entry name" value="INNER MEMBRANE ABC TRANSPORTER PERMEASE PROTEIN YNJC"/>
    <property type="match status" value="1"/>
</dbReference>
<gene>
    <name evidence="9" type="ORF">EJ063_10910</name>
</gene>
<dbReference type="RefSeq" id="WP_126574312.1">
    <property type="nucleotide sequence ID" value="NZ_RXZH01000004.1"/>
</dbReference>
<feature type="transmembrane region" description="Helical" evidence="7">
    <location>
        <begin position="207"/>
        <end position="229"/>
    </location>
</feature>
<dbReference type="Gene3D" id="1.10.3720.10">
    <property type="entry name" value="MetI-like"/>
    <property type="match status" value="2"/>
</dbReference>
<evidence type="ECO:0000313" key="10">
    <source>
        <dbReference type="Proteomes" id="UP000268973"/>
    </source>
</evidence>
<feature type="transmembrane region" description="Helical" evidence="7">
    <location>
        <begin position="455"/>
        <end position="477"/>
    </location>
</feature>
<keyword evidence="6 7" id="KW-0472">Membrane</keyword>
<dbReference type="EMBL" id="RXZH01000004">
    <property type="protein sequence ID" value="RTZ15582.1"/>
    <property type="molecule type" value="Genomic_DNA"/>
</dbReference>
<evidence type="ECO:0000256" key="2">
    <source>
        <dbReference type="ARBA" id="ARBA00022448"/>
    </source>
</evidence>
<feature type="transmembrane region" description="Helical" evidence="7">
    <location>
        <begin position="350"/>
        <end position="370"/>
    </location>
</feature>
<evidence type="ECO:0000256" key="3">
    <source>
        <dbReference type="ARBA" id="ARBA00022475"/>
    </source>
</evidence>
<feature type="transmembrane region" description="Helical" evidence="7">
    <location>
        <begin position="58"/>
        <end position="84"/>
    </location>
</feature>
<dbReference type="GO" id="GO:0055085">
    <property type="term" value="P:transmembrane transport"/>
    <property type="evidence" value="ECO:0007669"/>
    <property type="project" value="InterPro"/>
</dbReference>
<evidence type="ECO:0000256" key="5">
    <source>
        <dbReference type="ARBA" id="ARBA00022989"/>
    </source>
</evidence>
<name>A0A3S0PNK1_9VIBR</name>
<feature type="transmembrane region" description="Helical" evidence="7">
    <location>
        <begin position="382"/>
        <end position="402"/>
    </location>
</feature>
<evidence type="ECO:0000259" key="8">
    <source>
        <dbReference type="PROSITE" id="PS50928"/>
    </source>
</evidence>
<keyword evidence="2" id="KW-0813">Transport</keyword>
<keyword evidence="3" id="KW-1003">Cell membrane</keyword>
<evidence type="ECO:0000256" key="4">
    <source>
        <dbReference type="ARBA" id="ARBA00022692"/>
    </source>
</evidence>
<evidence type="ECO:0000256" key="7">
    <source>
        <dbReference type="SAM" id="Phobius"/>
    </source>
</evidence>
<feature type="transmembrane region" description="Helical" evidence="7">
    <location>
        <begin position="146"/>
        <end position="170"/>
    </location>
</feature>
<keyword evidence="10" id="KW-1185">Reference proteome</keyword>
<comment type="caution">
    <text evidence="9">The sequence shown here is derived from an EMBL/GenBank/DDBJ whole genome shotgun (WGS) entry which is preliminary data.</text>
</comment>